<sequence>MVFVSSCNLLYFREHVACEFGTNLSNHTVLIDYHTQWNNHSE</sequence>
<dbReference type="EMBL" id="GBRH01175254">
    <property type="protein sequence ID" value="JAE22642.1"/>
    <property type="molecule type" value="Transcribed_RNA"/>
</dbReference>
<accession>A0A0A9GDU1</accession>
<reference evidence="1" key="2">
    <citation type="journal article" date="2015" name="Data Brief">
        <title>Shoot transcriptome of the giant reed, Arundo donax.</title>
        <authorList>
            <person name="Barrero R.A."/>
            <person name="Guerrero F.D."/>
            <person name="Moolhuijzen P."/>
            <person name="Goolsby J.A."/>
            <person name="Tidwell J."/>
            <person name="Bellgard S.E."/>
            <person name="Bellgard M.I."/>
        </authorList>
    </citation>
    <scope>NUCLEOTIDE SEQUENCE</scope>
    <source>
        <tissue evidence="1">Shoot tissue taken approximately 20 cm above the soil surface</tissue>
    </source>
</reference>
<dbReference type="AlphaFoldDB" id="A0A0A9GDU1"/>
<organism evidence="1">
    <name type="scientific">Arundo donax</name>
    <name type="common">Giant reed</name>
    <name type="synonym">Donax arundinaceus</name>
    <dbReference type="NCBI Taxonomy" id="35708"/>
    <lineage>
        <taxon>Eukaryota</taxon>
        <taxon>Viridiplantae</taxon>
        <taxon>Streptophyta</taxon>
        <taxon>Embryophyta</taxon>
        <taxon>Tracheophyta</taxon>
        <taxon>Spermatophyta</taxon>
        <taxon>Magnoliopsida</taxon>
        <taxon>Liliopsida</taxon>
        <taxon>Poales</taxon>
        <taxon>Poaceae</taxon>
        <taxon>PACMAD clade</taxon>
        <taxon>Arundinoideae</taxon>
        <taxon>Arundineae</taxon>
        <taxon>Arundo</taxon>
    </lineage>
</organism>
<protein>
    <submittedName>
        <fullName evidence="1">Uncharacterized protein</fullName>
    </submittedName>
</protein>
<evidence type="ECO:0000313" key="1">
    <source>
        <dbReference type="EMBL" id="JAE22642.1"/>
    </source>
</evidence>
<reference evidence="1" key="1">
    <citation type="submission" date="2014-09" db="EMBL/GenBank/DDBJ databases">
        <authorList>
            <person name="Magalhaes I.L.F."/>
            <person name="Oliveira U."/>
            <person name="Santos F.R."/>
            <person name="Vidigal T.H.D.A."/>
            <person name="Brescovit A.D."/>
            <person name="Santos A.J."/>
        </authorList>
    </citation>
    <scope>NUCLEOTIDE SEQUENCE</scope>
    <source>
        <tissue evidence="1">Shoot tissue taken approximately 20 cm above the soil surface</tissue>
    </source>
</reference>
<proteinExistence type="predicted"/>
<name>A0A0A9GDU1_ARUDO</name>